<evidence type="ECO:0000313" key="2">
    <source>
        <dbReference type="Proteomes" id="UP000694864"/>
    </source>
</evidence>
<dbReference type="InterPro" id="IPR017451">
    <property type="entry name" value="F-box-assoc_interact_dom"/>
</dbReference>
<dbReference type="Gene3D" id="1.20.1280.50">
    <property type="match status" value="1"/>
</dbReference>
<dbReference type="InterPro" id="IPR006527">
    <property type="entry name" value="F-box-assoc_dom_typ1"/>
</dbReference>
<reference evidence="2" key="1">
    <citation type="journal article" date="2014" name="Nat. Commun.">
        <title>The emerging biofuel crop Camelina sativa retains a highly undifferentiated hexaploid genome structure.</title>
        <authorList>
            <person name="Kagale S."/>
            <person name="Koh C."/>
            <person name="Nixon J."/>
            <person name="Bollina V."/>
            <person name="Clarke W.E."/>
            <person name="Tuteja R."/>
            <person name="Spillane C."/>
            <person name="Robinson S.J."/>
            <person name="Links M.G."/>
            <person name="Clarke C."/>
            <person name="Higgins E.E."/>
            <person name="Huebert T."/>
            <person name="Sharpe A.G."/>
            <person name="Parkin I.A."/>
        </authorList>
    </citation>
    <scope>NUCLEOTIDE SEQUENCE [LARGE SCALE GENOMIC DNA]</scope>
    <source>
        <strain evidence="2">cv. DH55</strain>
    </source>
</reference>
<keyword evidence="2" id="KW-1185">Reference proteome</keyword>
<dbReference type="RefSeq" id="XP_010451784.1">
    <property type="nucleotide sequence ID" value="XM_010453482.1"/>
</dbReference>
<organism evidence="2 3">
    <name type="scientific">Camelina sativa</name>
    <name type="common">False flax</name>
    <name type="synonym">Myagrum sativum</name>
    <dbReference type="NCBI Taxonomy" id="90675"/>
    <lineage>
        <taxon>Eukaryota</taxon>
        <taxon>Viridiplantae</taxon>
        <taxon>Streptophyta</taxon>
        <taxon>Embryophyta</taxon>
        <taxon>Tracheophyta</taxon>
        <taxon>Spermatophyta</taxon>
        <taxon>Magnoliopsida</taxon>
        <taxon>eudicotyledons</taxon>
        <taxon>Gunneridae</taxon>
        <taxon>Pentapetalae</taxon>
        <taxon>rosids</taxon>
        <taxon>malvids</taxon>
        <taxon>Brassicales</taxon>
        <taxon>Brassicaceae</taxon>
        <taxon>Camelineae</taxon>
        <taxon>Camelina</taxon>
    </lineage>
</organism>
<protein>
    <submittedName>
        <fullName evidence="3">F-box/kelch-repeat protein At4g33290-like</fullName>
    </submittedName>
</protein>
<feature type="domain" description="F-box" evidence="1">
    <location>
        <begin position="2"/>
        <end position="47"/>
    </location>
</feature>
<dbReference type="PROSITE" id="PS50181">
    <property type="entry name" value="FBOX"/>
    <property type="match status" value="1"/>
</dbReference>
<reference evidence="3" key="2">
    <citation type="submission" date="2025-08" db="UniProtKB">
        <authorList>
            <consortium name="RefSeq"/>
        </authorList>
    </citation>
    <scope>IDENTIFICATION</scope>
    <source>
        <tissue evidence="3">Leaf</tissue>
    </source>
</reference>
<dbReference type="InterPro" id="IPR036047">
    <property type="entry name" value="F-box-like_dom_sf"/>
</dbReference>
<dbReference type="NCBIfam" id="TIGR01640">
    <property type="entry name" value="F_box_assoc_1"/>
    <property type="match status" value="1"/>
</dbReference>
<name>A0ABM0V6S6_CAMSA</name>
<accession>A0ABM0V6S6</accession>
<dbReference type="GeneID" id="104733960"/>
<dbReference type="InterPro" id="IPR050796">
    <property type="entry name" value="SCF_F-box_component"/>
</dbReference>
<dbReference type="Pfam" id="PF07734">
    <property type="entry name" value="FBA_1"/>
    <property type="match status" value="1"/>
</dbReference>
<sequence>MAMTISDLPEDLQREIVCRVTQKDMRAVRLTCKTWDTLWKSERFRKMHMCNEEAAREEGESRVIALIDWNLHLISVVVDDVDHPSTEIKGKLSCLDDQQQRQQENIMKVCHCDGLLLCALKDSFRLLVLNPFLRQTRWIEPPSFSFPCLSDRYVYDCYRYALGYDYNKNSHKILRFMEVKMWLRTGHLFCYEIYEIYGFDSNSWKTLDVGTPHWSITNHKDCVPLKGNTYWLATLHRNSYCQYDGLVCFDFTNERFGPVLPLPPDEDDLLVKYAVLSRLRGDKLALLLKFHQPTVDEIWVTTVIDPSQVSWSKFLILDRRPGVPELFWELFPIGFFIDEEKKVAMVLDSKGKLSIFGEDGFFRQVDLPVHPLHPSTNNYHQVCFLYTPSLVQIHKSL</sequence>
<dbReference type="PANTHER" id="PTHR31672:SF13">
    <property type="entry name" value="F-BOX PROTEIN CPR30-LIKE"/>
    <property type="match status" value="1"/>
</dbReference>
<dbReference type="Pfam" id="PF00646">
    <property type="entry name" value="F-box"/>
    <property type="match status" value="1"/>
</dbReference>
<dbReference type="InterPro" id="IPR001810">
    <property type="entry name" value="F-box_dom"/>
</dbReference>
<proteinExistence type="predicted"/>
<evidence type="ECO:0000313" key="3">
    <source>
        <dbReference type="RefSeq" id="XP_010451784.1"/>
    </source>
</evidence>
<evidence type="ECO:0000259" key="1">
    <source>
        <dbReference type="PROSITE" id="PS50181"/>
    </source>
</evidence>
<dbReference type="PANTHER" id="PTHR31672">
    <property type="entry name" value="BNACNNG10540D PROTEIN"/>
    <property type="match status" value="1"/>
</dbReference>
<dbReference type="Proteomes" id="UP000694864">
    <property type="component" value="Chromosome 12"/>
</dbReference>
<dbReference type="SUPFAM" id="SSF81383">
    <property type="entry name" value="F-box domain"/>
    <property type="match status" value="1"/>
</dbReference>
<dbReference type="SMART" id="SM00256">
    <property type="entry name" value="FBOX"/>
    <property type="match status" value="1"/>
</dbReference>
<gene>
    <name evidence="3" type="primary">LOC104733960</name>
</gene>